<comment type="domain">
    <text evidence="5">The RxLR-dEER motif acts to carry the protein into the host cell cytoplasm through binding to cell surface phosphatidylinositol-3-phosphate.</text>
</comment>
<evidence type="ECO:0000313" key="7">
    <source>
        <dbReference type="EMBL" id="KAK1945648.1"/>
    </source>
</evidence>
<keyword evidence="4 5" id="KW-0732">Signal</keyword>
<dbReference type="Pfam" id="PF16810">
    <property type="entry name" value="RXLR"/>
    <property type="match status" value="1"/>
</dbReference>
<gene>
    <name evidence="7" type="ORF">P3T76_002696</name>
</gene>
<evidence type="ECO:0000256" key="5">
    <source>
        <dbReference type="RuleBase" id="RU367124"/>
    </source>
</evidence>
<dbReference type="Proteomes" id="UP001259832">
    <property type="component" value="Unassembled WGS sequence"/>
</dbReference>
<comment type="similarity">
    <text evidence="2 5">Belongs to the RxLR effector family.</text>
</comment>
<evidence type="ECO:0000256" key="6">
    <source>
        <dbReference type="SAM" id="Coils"/>
    </source>
</evidence>
<comment type="subcellular location">
    <subcellularLocation>
        <location evidence="1 5">Secreted</location>
    </subcellularLocation>
</comment>
<keyword evidence="3 5" id="KW-0964">Secreted</keyword>
<feature type="coiled-coil region" evidence="6">
    <location>
        <begin position="44"/>
        <end position="75"/>
    </location>
</feature>
<protein>
    <recommendedName>
        <fullName evidence="5">RxLR effector protein</fullName>
    </recommendedName>
</protein>
<evidence type="ECO:0000313" key="8">
    <source>
        <dbReference type="Proteomes" id="UP001259832"/>
    </source>
</evidence>
<dbReference type="InterPro" id="IPR031825">
    <property type="entry name" value="RXLR"/>
</dbReference>
<evidence type="ECO:0000256" key="3">
    <source>
        <dbReference type="ARBA" id="ARBA00022525"/>
    </source>
</evidence>
<keyword evidence="6" id="KW-0175">Coiled coil</keyword>
<dbReference type="AlphaFoldDB" id="A0AAD9GX40"/>
<feature type="signal peptide" evidence="5">
    <location>
        <begin position="1"/>
        <end position="24"/>
    </location>
</feature>
<comment type="caution">
    <text evidence="7">The sequence shown here is derived from an EMBL/GenBank/DDBJ whole genome shotgun (WGS) entry which is preliminary data.</text>
</comment>
<evidence type="ECO:0000256" key="2">
    <source>
        <dbReference type="ARBA" id="ARBA00010400"/>
    </source>
</evidence>
<proteinExistence type="inferred from homology"/>
<keyword evidence="8" id="KW-1185">Reference proteome</keyword>
<organism evidence="7 8">
    <name type="scientific">Phytophthora citrophthora</name>
    <dbReference type="NCBI Taxonomy" id="4793"/>
    <lineage>
        <taxon>Eukaryota</taxon>
        <taxon>Sar</taxon>
        <taxon>Stramenopiles</taxon>
        <taxon>Oomycota</taxon>
        <taxon>Peronosporomycetes</taxon>
        <taxon>Peronosporales</taxon>
        <taxon>Peronosporaceae</taxon>
        <taxon>Phytophthora</taxon>
    </lineage>
</organism>
<sequence>MRACHILLLAVAILLENTFESASAATALKPANAAHFPSLEANYVESVRDTRKRALRSLKAENEEEQSVNDSEERIIPGTSKIITGLKNWADVEKRLERQLMKGESNFAKMYKKKKDPYNLFTTFKFGNLSDAEKAESALYQMWAKYFKFWVDRNAGKVQGKR</sequence>
<feature type="chain" id="PRO_5042095866" description="RxLR effector protein" evidence="5">
    <location>
        <begin position="25"/>
        <end position="162"/>
    </location>
</feature>
<reference evidence="7" key="1">
    <citation type="submission" date="2023-08" db="EMBL/GenBank/DDBJ databases">
        <title>Reference Genome Resource for the Citrus Pathogen Phytophthora citrophthora.</title>
        <authorList>
            <person name="Moller H."/>
            <person name="Coetzee B."/>
            <person name="Rose L.J."/>
            <person name="Van Niekerk J.M."/>
        </authorList>
    </citation>
    <scope>NUCLEOTIDE SEQUENCE</scope>
    <source>
        <strain evidence="7">STE-U-9442</strain>
    </source>
</reference>
<dbReference type="EMBL" id="JASMQC010000004">
    <property type="protein sequence ID" value="KAK1945648.1"/>
    <property type="molecule type" value="Genomic_DNA"/>
</dbReference>
<evidence type="ECO:0000256" key="4">
    <source>
        <dbReference type="ARBA" id="ARBA00022729"/>
    </source>
</evidence>
<name>A0AAD9GX40_9STRA</name>
<comment type="function">
    <text evidence="5">Effector that suppresses plant defense responses during pathogen infection.</text>
</comment>
<evidence type="ECO:0000256" key="1">
    <source>
        <dbReference type="ARBA" id="ARBA00004613"/>
    </source>
</evidence>
<accession>A0AAD9GX40</accession>